<comment type="similarity">
    <text evidence="1">Belongs to the short-chain dehydrogenases/reductases (SDR) family.</text>
</comment>
<feature type="domain" description="Ketoreductase" evidence="3">
    <location>
        <begin position="13"/>
        <end position="192"/>
    </location>
</feature>
<dbReference type="SMART" id="SM00822">
    <property type="entry name" value="PKS_KR"/>
    <property type="match status" value="1"/>
</dbReference>
<sequence>MNGEDADMETKGRTAVITGGASGIGAALADAMVADGGRVVIVDINKDAAEAQAAKLGDAAHAIACNVADVAGVEAMAEEAWNWLGGVDLVFANAGISVARPLLKASEAEFDVTMGVNLKGVWATAKAFAVRMIEAGHSGHICLTASEHALGLQHPGNGFYTASKHGVLALGDVFRAELPDNIGMSVLCPGLTATGMPDTSPAATGMSPDERRSAIARAVMAQGKPAEEVARHTLDEIARGTFLIVPEPSAWLAAEKRADEVQEEFARQAPMGPGAMQYHVGAVVERIRKSGQGLL</sequence>
<dbReference type="EMBL" id="DOGS01000109">
    <property type="protein sequence ID" value="HBQ48290.1"/>
    <property type="molecule type" value="Genomic_DNA"/>
</dbReference>
<evidence type="ECO:0000256" key="1">
    <source>
        <dbReference type="ARBA" id="ARBA00006484"/>
    </source>
</evidence>
<dbReference type="Proteomes" id="UP000263957">
    <property type="component" value="Unassembled WGS sequence"/>
</dbReference>
<organism evidence="4 5">
    <name type="scientific">Hyphomonas atlantica</name>
    <dbReference type="NCBI Taxonomy" id="1280948"/>
    <lineage>
        <taxon>Bacteria</taxon>
        <taxon>Pseudomonadati</taxon>
        <taxon>Pseudomonadota</taxon>
        <taxon>Alphaproteobacteria</taxon>
        <taxon>Hyphomonadales</taxon>
        <taxon>Hyphomonadaceae</taxon>
        <taxon>Hyphomonas</taxon>
    </lineage>
</organism>
<gene>
    <name evidence="4" type="ORF">DD728_05300</name>
</gene>
<proteinExistence type="inferred from homology"/>
<dbReference type="GO" id="GO:0016491">
    <property type="term" value="F:oxidoreductase activity"/>
    <property type="evidence" value="ECO:0007669"/>
    <property type="project" value="UniProtKB-KW"/>
</dbReference>
<comment type="caution">
    <text evidence="4">The sequence shown here is derived from an EMBL/GenBank/DDBJ whole genome shotgun (WGS) entry which is preliminary data.</text>
</comment>
<dbReference type="AlphaFoldDB" id="A0A356W3V4"/>
<name>A0A356W3V4_9PROT</name>
<dbReference type="InterPro" id="IPR002347">
    <property type="entry name" value="SDR_fam"/>
</dbReference>
<evidence type="ECO:0000313" key="5">
    <source>
        <dbReference type="Proteomes" id="UP000263957"/>
    </source>
</evidence>
<dbReference type="Pfam" id="PF00106">
    <property type="entry name" value="adh_short"/>
    <property type="match status" value="1"/>
</dbReference>
<accession>A0A356W3V4</accession>
<keyword evidence="2" id="KW-0560">Oxidoreductase</keyword>
<protein>
    <recommendedName>
        <fullName evidence="3">Ketoreductase domain-containing protein</fullName>
    </recommendedName>
</protein>
<reference evidence="4 5" key="1">
    <citation type="journal article" date="2018" name="Nat. Biotechnol.">
        <title>A standardized bacterial taxonomy based on genome phylogeny substantially revises the tree of life.</title>
        <authorList>
            <person name="Parks D.H."/>
            <person name="Chuvochina M."/>
            <person name="Waite D.W."/>
            <person name="Rinke C."/>
            <person name="Skarshewski A."/>
            <person name="Chaumeil P.A."/>
            <person name="Hugenholtz P."/>
        </authorList>
    </citation>
    <scope>NUCLEOTIDE SEQUENCE [LARGE SCALE GENOMIC DNA]</scope>
    <source>
        <strain evidence="4">UBA10378</strain>
    </source>
</reference>
<dbReference type="Gene3D" id="3.40.50.720">
    <property type="entry name" value="NAD(P)-binding Rossmann-like Domain"/>
    <property type="match status" value="1"/>
</dbReference>
<evidence type="ECO:0000313" key="4">
    <source>
        <dbReference type="EMBL" id="HBQ48290.1"/>
    </source>
</evidence>
<dbReference type="InterPro" id="IPR057326">
    <property type="entry name" value="KR_dom"/>
</dbReference>
<evidence type="ECO:0000259" key="3">
    <source>
        <dbReference type="SMART" id="SM00822"/>
    </source>
</evidence>
<dbReference type="PRINTS" id="PR00081">
    <property type="entry name" value="GDHRDH"/>
</dbReference>
<dbReference type="SUPFAM" id="SSF51735">
    <property type="entry name" value="NAD(P)-binding Rossmann-fold domains"/>
    <property type="match status" value="1"/>
</dbReference>
<dbReference type="GO" id="GO:0016020">
    <property type="term" value="C:membrane"/>
    <property type="evidence" value="ECO:0007669"/>
    <property type="project" value="TreeGrafter"/>
</dbReference>
<dbReference type="InterPro" id="IPR036291">
    <property type="entry name" value="NAD(P)-bd_dom_sf"/>
</dbReference>
<dbReference type="CDD" id="cd05233">
    <property type="entry name" value="SDR_c"/>
    <property type="match status" value="1"/>
</dbReference>
<dbReference type="PANTHER" id="PTHR44196">
    <property type="entry name" value="DEHYDROGENASE/REDUCTASE SDR FAMILY MEMBER 7B"/>
    <property type="match status" value="1"/>
</dbReference>
<evidence type="ECO:0000256" key="2">
    <source>
        <dbReference type="ARBA" id="ARBA00023002"/>
    </source>
</evidence>
<dbReference type="PANTHER" id="PTHR44196:SF1">
    <property type="entry name" value="DEHYDROGENASE_REDUCTASE SDR FAMILY MEMBER 7B"/>
    <property type="match status" value="1"/>
</dbReference>